<organism evidence="2 3">
    <name type="scientific">Citrobacter freundii</name>
    <dbReference type="NCBI Taxonomy" id="546"/>
    <lineage>
        <taxon>Bacteria</taxon>
        <taxon>Pseudomonadati</taxon>
        <taxon>Pseudomonadota</taxon>
        <taxon>Gammaproteobacteria</taxon>
        <taxon>Enterobacterales</taxon>
        <taxon>Enterobacteriaceae</taxon>
        <taxon>Citrobacter</taxon>
        <taxon>Citrobacter freundii complex</taxon>
    </lineage>
</organism>
<dbReference type="RefSeq" id="WP_057064881.1">
    <property type="nucleotide sequence ID" value="NZ_LJEB01000177.1"/>
</dbReference>
<dbReference type="InterPro" id="IPR007059">
    <property type="entry name" value="DmsC"/>
</dbReference>
<dbReference type="PANTHER" id="PTHR38095">
    <property type="entry name" value="ANAEROBIC DIMETHYL SULFOXIDE REDUCTASE CHAIN YNFH"/>
    <property type="match status" value="1"/>
</dbReference>
<comment type="caution">
    <text evidence="2">The sequence shown here is derived from an EMBL/GenBank/DDBJ whole genome shotgun (WGS) entry which is preliminary data.</text>
</comment>
<feature type="non-terminal residue" evidence="2">
    <location>
        <position position="181"/>
    </location>
</feature>
<feature type="transmembrane region" description="Helical" evidence="1">
    <location>
        <begin position="81"/>
        <end position="97"/>
    </location>
</feature>
<gene>
    <name evidence="2" type="ORF">AN672_26420</name>
</gene>
<feature type="transmembrane region" description="Helical" evidence="1">
    <location>
        <begin position="104"/>
        <end position="124"/>
    </location>
</feature>
<protein>
    <submittedName>
        <fullName evidence="2">Hydrogenase</fullName>
    </submittedName>
</protein>
<feature type="transmembrane region" description="Helical" evidence="1">
    <location>
        <begin position="161"/>
        <end position="180"/>
    </location>
</feature>
<name>A0AA40NFC1_CITFR</name>
<keyword evidence="1" id="KW-0472">Membrane</keyword>
<feature type="transmembrane region" description="Helical" evidence="1">
    <location>
        <begin position="130"/>
        <end position="154"/>
    </location>
</feature>
<proteinExistence type="predicted"/>
<evidence type="ECO:0000313" key="2">
    <source>
        <dbReference type="EMBL" id="KPR47749.1"/>
    </source>
</evidence>
<dbReference type="GO" id="GO:0009390">
    <property type="term" value="C:dimethyl sulfoxide reductase complex"/>
    <property type="evidence" value="ECO:0007669"/>
    <property type="project" value="TreeGrafter"/>
</dbReference>
<evidence type="ECO:0000313" key="3">
    <source>
        <dbReference type="Proteomes" id="UP000050520"/>
    </source>
</evidence>
<dbReference type="PANTHER" id="PTHR38095:SF2">
    <property type="entry name" value="ANAEROBIC DIMETHYL SULFOXIDE REDUCTASE CHAIN C"/>
    <property type="match status" value="1"/>
</dbReference>
<keyword evidence="1" id="KW-0812">Transmembrane</keyword>
<evidence type="ECO:0000256" key="1">
    <source>
        <dbReference type="SAM" id="Phobius"/>
    </source>
</evidence>
<reference evidence="3" key="1">
    <citation type="submission" date="2015-09" db="EMBL/GenBank/DDBJ databases">
        <title>Prevalence of NDMs in South Africa.</title>
        <authorList>
            <person name="Osei Sekyere J."/>
            <person name="Govinden U."/>
            <person name="Essack S."/>
            <person name="Haldorsen B."/>
            <person name="Samuelsen O."/>
            <person name="Aasnaes B."/>
            <person name="Sundsfjord A."/>
        </authorList>
    </citation>
    <scope>NUCLEOTIDE SEQUENCE [LARGE SCALE GENOMIC DNA]</scope>
    <source>
        <strain evidence="3">ST62:944112508</strain>
    </source>
</reference>
<keyword evidence="1" id="KW-1133">Transmembrane helix</keyword>
<sequence>MEKYELPLVIFTVLSQMSVGITLILTLRVLQGKLESKRLYWLISGLVLAAASVAAILHLAHPDRAYDALINLQHAWLSREILGATLYGAAVGVTFLAKGHKAPAVLASVLGIALVAVQGMTYAAPAMVAIANGLTMLLFFITVWVMGCAAIPLLNLAPAVAALRQGIVVCMAVMIAAPIIW</sequence>
<dbReference type="AlphaFoldDB" id="A0AA40NFC1"/>
<feature type="transmembrane region" description="Helical" evidence="1">
    <location>
        <begin position="39"/>
        <end position="61"/>
    </location>
</feature>
<dbReference type="GO" id="GO:0009389">
    <property type="term" value="F:dimethyl sulfoxide reductase activity"/>
    <property type="evidence" value="ECO:0007669"/>
    <property type="project" value="TreeGrafter"/>
</dbReference>
<dbReference type="EMBL" id="LJEB01000177">
    <property type="protein sequence ID" value="KPR47749.1"/>
    <property type="molecule type" value="Genomic_DNA"/>
</dbReference>
<dbReference type="Pfam" id="PF04976">
    <property type="entry name" value="DmsC"/>
    <property type="match status" value="1"/>
</dbReference>
<dbReference type="GO" id="GO:0019645">
    <property type="term" value="P:anaerobic electron transport chain"/>
    <property type="evidence" value="ECO:0007669"/>
    <property type="project" value="InterPro"/>
</dbReference>
<dbReference type="Proteomes" id="UP000050520">
    <property type="component" value="Unassembled WGS sequence"/>
</dbReference>
<dbReference type="GO" id="GO:0005886">
    <property type="term" value="C:plasma membrane"/>
    <property type="evidence" value="ECO:0007669"/>
    <property type="project" value="TreeGrafter"/>
</dbReference>
<reference evidence="2 3" key="2">
    <citation type="journal article" date="2017" name="PLoS ONE">
        <title>Genomic and phenotypic characterisation of fluoroquinolone resistance mechanisms in Enterobacteriaceae in Durban, South Africa.</title>
        <authorList>
            <person name="Osei Sekyere J."/>
            <person name="Amoako D.G."/>
        </authorList>
    </citation>
    <scope>NUCLEOTIDE SEQUENCE [LARGE SCALE GENOMIC DNA]</scope>
    <source>
        <strain evidence="2 3">ST62:944112508</strain>
    </source>
</reference>
<accession>A0AA40NFC1</accession>
<feature type="transmembrane region" description="Helical" evidence="1">
    <location>
        <begin position="6"/>
        <end position="27"/>
    </location>
</feature>